<evidence type="ECO:0000313" key="2">
    <source>
        <dbReference type="EMBL" id="NWE83266.1"/>
    </source>
</evidence>
<evidence type="ECO:0000313" key="1">
    <source>
        <dbReference type="EMBL" id="NWE06429.1"/>
    </source>
</evidence>
<dbReference type="EMBL" id="JACARL010000076">
    <property type="protein sequence ID" value="NWE83266.1"/>
    <property type="molecule type" value="Genomic_DNA"/>
</dbReference>
<accession>A0A7Y8E228</accession>
<reference evidence="3 4" key="1">
    <citation type="submission" date="2020-04" db="EMBL/GenBank/DDBJ databases">
        <title>Molecular characterization of pseudomonads from Agaricus bisporus reveal novel blotch 2 pathogens in Western Europe.</title>
        <authorList>
            <person name="Taparia T."/>
            <person name="Krijger M."/>
            <person name="Haynes E."/>
            <person name="Elpinstone J.G."/>
            <person name="Noble R."/>
            <person name="Van Der Wolf J."/>
        </authorList>
    </citation>
    <scope>NUCLEOTIDE SEQUENCE [LARGE SCALE GENOMIC DNA]</scope>
    <source>
        <strain evidence="2 4">K6002</strain>
        <strain evidence="1 3">K7002</strain>
    </source>
</reference>
<comment type="caution">
    <text evidence="1">The sequence shown here is derived from an EMBL/GenBank/DDBJ whole genome shotgun (WGS) entry which is preliminary data.</text>
</comment>
<organism evidence="1 3">
    <name type="scientific">Pseudomonas edaphica</name>
    <dbReference type="NCBI Taxonomy" id="2006980"/>
    <lineage>
        <taxon>Bacteria</taxon>
        <taxon>Pseudomonadati</taxon>
        <taxon>Pseudomonadota</taxon>
        <taxon>Gammaproteobacteria</taxon>
        <taxon>Pseudomonadales</taxon>
        <taxon>Pseudomonadaceae</taxon>
        <taxon>Pseudomonas</taxon>
    </lineage>
</organism>
<evidence type="ECO:0000313" key="4">
    <source>
        <dbReference type="Proteomes" id="UP000590218"/>
    </source>
</evidence>
<name>A0A7Y8E228_9PSED</name>
<dbReference type="Gene3D" id="1.10.10.10">
    <property type="entry name" value="Winged helix-like DNA-binding domain superfamily/Winged helix DNA-binding domain"/>
    <property type="match status" value="1"/>
</dbReference>
<dbReference type="EMBL" id="JACARM010000011">
    <property type="protein sequence ID" value="NWE06429.1"/>
    <property type="molecule type" value="Genomic_DNA"/>
</dbReference>
<dbReference type="RefSeq" id="WP_176992462.1">
    <property type="nucleotide sequence ID" value="NZ_JACARL010000076.1"/>
</dbReference>
<protein>
    <submittedName>
        <fullName evidence="1">DNA-binding protein</fullName>
    </submittedName>
</protein>
<proteinExistence type="predicted"/>
<sequence>MRILPWVKMPALWIKAGGLRDFGWANTSNVSRSSAIAALQLYIALMTVAEEDWRTDGCKLVADITYSDLMRIANLSRQLVAAGLEGLVKAGRITSEKQGRKCRYLITGYDFSGNWCKLPARALYIPLKQTLIEPFQLFQKRSVCELDALKLFLYFAFARDNKTPYTMASFETICEKTGVPEKRIPRANAFLINCGLLANLSREHSEDVKKKEPNKYFLRGYRELFVGQQAITPVPAA</sequence>
<keyword evidence="1" id="KW-0238">DNA-binding</keyword>
<dbReference type="SUPFAM" id="SSF46785">
    <property type="entry name" value="Winged helix' DNA-binding domain"/>
    <property type="match status" value="1"/>
</dbReference>
<dbReference type="Proteomes" id="UP000563268">
    <property type="component" value="Unassembled WGS sequence"/>
</dbReference>
<dbReference type="Proteomes" id="UP000590218">
    <property type="component" value="Unassembled WGS sequence"/>
</dbReference>
<dbReference type="GO" id="GO:0003677">
    <property type="term" value="F:DNA binding"/>
    <property type="evidence" value="ECO:0007669"/>
    <property type="project" value="UniProtKB-KW"/>
</dbReference>
<gene>
    <name evidence="1" type="ORF">HX788_04935</name>
    <name evidence="2" type="ORF">HX795_14250</name>
</gene>
<evidence type="ECO:0000313" key="3">
    <source>
        <dbReference type="Proteomes" id="UP000563268"/>
    </source>
</evidence>
<dbReference type="AlphaFoldDB" id="A0A7Y8E228"/>
<dbReference type="InterPro" id="IPR036390">
    <property type="entry name" value="WH_DNA-bd_sf"/>
</dbReference>
<dbReference type="InterPro" id="IPR036388">
    <property type="entry name" value="WH-like_DNA-bd_sf"/>
</dbReference>